<gene>
    <name evidence="2" type="ORF">V4F39_06910</name>
</gene>
<dbReference type="PRINTS" id="PR00813">
    <property type="entry name" value="BCTERIALGSPG"/>
</dbReference>
<reference evidence="2 3" key="1">
    <citation type="submission" date="2024-02" db="EMBL/GenBank/DDBJ databases">
        <title>Genome sequence of Aquincola sp. MAHUQ-54.</title>
        <authorList>
            <person name="Huq M.A."/>
        </authorList>
    </citation>
    <scope>NUCLEOTIDE SEQUENCE [LARGE SCALE GENOMIC DNA]</scope>
    <source>
        <strain evidence="2 3">MAHUQ-54</strain>
    </source>
</reference>
<comment type="caution">
    <text evidence="2">The sequence shown here is derived from an EMBL/GenBank/DDBJ whole genome shotgun (WGS) entry which is preliminary data.</text>
</comment>
<keyword evidence="3" id="KW-1185">Reference proteome</keyword>
<dbReference type="Pfam" id="PF07963">
    <property type="entry name" value="N_methyl"/>
    <property type="match status" value="1"/>
</dbReference>
<sequence length="153" mass="16936">MHRGRGYTLIELLVVLALIALLGSIAMPLAEVTVQREKERELKRALWELRDAIDAYHLARQRMGAEGAASYPPNLEALTQPLPDVRPGGGGVLRVLRQVPRDPFADPLLPAEQSWGLRSYLSESKEPRAGAEVYDVYSLSPARGLNGVPLKEW</sequence>
<name>A0AAW9Q3X0_9BURK</name>
<dbReference type="EMBL" id="JAZIBG010000019">
    <property type="protein sequence ID" value="MEF7613636.1"/>
    <property type="molecule type" value="Genomic_DNA"/>
</dbReference>
<accession>A0AAW9Q3X0</accession>
<organism evidence="2 3">
    <name type="scientific">Aquincola agrisoli</name>
    <dbReference type="NCBI Taxonomy" id="3119538"/>
    <lineage>
        <taxon>Bacteria</taxon>
        <taxon>Pseudomonadati</taxon>
        <taxon>Pseudomonadota</taxon>
        <taxon>Betaproteobacteria</taxon>
        <taxon>Burkholderiales</taxon>
        <taxon>Sphaerotilaceae</taxon>
        <taxon>Aquincola</taxon>
    </lineage>
</organism>
<dbReference type="GO" id="GO:0015628">
    <property type="term" value="P:protein secretion by the type II secretion system"/>
    <property type="evidence" value="ECO:0007669"/>
    <property type="project" value="InterPro"/>
</dbReference>
<proteinExistence type="predicted"/>
<keyword evidence="1" id="KW-0488">Methylation</keyword>
<dbReference type="RefSeq" id="WP_332288577.1">
    <property type="nucleotide sequence ID" value="NZ_JAZIBG010000019.1"/>
</dbReference>
<dbReference type="PROSITE" id="PS00409">
    <property type="entry name" value="PROKAR_NTER_METHYL"/>
    <property type="match status" value="1"/>
</dbReference>
<dbReference type="Proteomes" id="UP001336250">
    <property type="component" value="Unassembled WGS sequence"/>
</dbReference>
<protein>
    <submittedName>
        <fullName evidence="2">Type II secretion system protein</fullName>
    </submittedName>
</protein>
<evidence type="ECO:0000256" key="1">
    <source>
        <dbReference type="ARBA" id="ARBA00022481"/>
    </source>
</evidence>
<dbReference type="AlphaFoldDB" id="A0AAW9Q3X0"/>
<dbReference type="GO" id="GO:0015627">
    <property type="term" value="C:type II protein secretion system complex"/>
    <property type="evidence" value="ECO:0007669"/>
    <property type="project" value="InterPro"/>
</dbReference>
<dbReference type="InterPro" id="IPR000983">
    <property type="entry name" value="Bac_GSPG_pilin"/>
</dbReference>
<dbReference type="SUPFAM" id="SSF54523">
    <property type="entry name" value="Pili subunits"/>
    <property type="match status" value="1"/>
</dbReference>
<dbReference type="Gene3D" id="3.30.700.10">
    <property type="entry name" value="Glycoprotein, Type 4 Pilin"/>
    <property type="match status" value="1"/>
</dbReference>
<dbReference type="InterPro" id="IPR012902">
    <property type="entry name" value="N_methyl_site"/>
</dbReference>
<evidence type="ECO:0000313" key="3">
    <source>
        <dbReference type="Proteomes" id="UP001336250"/>
    </source>
</evidence>
<dbReference type="NCBIfam" id="TIGR02532">
    <property type="entry name" value="IV_pilin_GFxxxE"/>
    <property type="match status" value="1"/>
</dbReference>
<evidence type="ECO:0000313" key="2">
    <source>
        <dbReference type="EMBL" id="MEF7613636.1"/>
    </source>
</evidence>
<dbReference type="InterPro" id="IPR045584">
    <property type="entry name" value="Pilin-like"/>
</dbReference>